<protein>
    <submittedName>
        <fullName evidence="2">General transcription factor 2-related zinc finger protein</fullName>
    </submittedName>
</protein>
<dbReference type="InParanoid" id="A0A1D6I4K9"/>
<accession>A0A1D6I4K9</accession>
<evidence type="ECO:0000259" key="1">
    <source>
        <dbReference type="Pfam" id="PF14291"/>
    </source>
</evidence>
<feature type="domain" description="DUF4371" evidence="1">
    <location>
        <begin position="18"/>
        <end position="101"/>
    </location>
</feature>
<name>A0A1D6I4K9_MAIZE</name>
<sequence>MVNEGKECAFLKHMGNSGSAHNYSVGCFNNLKNSMTHIDKVMVKENEKLVTEARLRLTTTINSIRWLTFQGCPFIGHDESQNSLNQGNFLEMVKLLASYNKERNDELLAAQAEEITREIELGELDTGQDANQMSSLQRPGDTRWNSHYKSIQSLKKMFSATISVLRSIANDRSVSKYSRGDAAGALQIIVKFDFVFILLMMEKIMKITDMLCQTLQKKSIDILNALDSVSNTKVLLGNLRNDGWDPLLQEVNYFCEKNDIDILDLNHKYVSFG</sequence>
<reference evidence="2" key="1">
    <citation type="submission" date="2015-12" db="EMBL/GenBank/DDBJ databases">
        <title>Update maize B73 reference genome by single molecule sequencing technologies.</title>
        <authorList>
            <consortium name="Maize Genome Sequencing Project"/>
            <person name="Ware D."/>
        </authorList>
    </citation>
    <scope>NUCLEOTIDE SEQUENCE [LARGE SCALE GENOMIC DNA]</scope>
    <source>
        <tissue evidence="2">Seedling</tissue>
    </source>
</reference>
<organism evidence="2">
    <name type="scientific">Zea mays</name>
    <name type="common">Maize</name>
    <dbReference type="NCBI Taxonomy" id="4577"/>
    <lineage>
        <taxon>Eukaryota</taxon>
        <taxon>Viridiplantae</taxon>
        <taxon>Streptophyta</taxon>
        <taxon>Embryophyta</taxon>
        <taxon>Tracheophyta</taxon>
        <taxon>Spermatophyta</taxon>
        <taxon>Magnoliopsida</taxon>
        <taxon>Liliopsida</taxon>
        <taxon>Poales</taxon>
        <taxon>Poaceae</taxon>
        <taxon>PACMAD clade</taxon>
        <taxon>Panicoideae</taxon>
        <taxon>Andropogonodae</taxon>
        <taxon>Andropogoneae</taxon>
        <taxon>Tripsacinae</taxon>
        <taxon>Zea</taxon>
    </lineage>
</organism>
<dbReference type="PANTHER" id="PTHR11697">
    <property type="entry name" value="GENERAL TRANSCRIPTION FACTOR 2-RELATED ZINC FINGER PROTEIN"/>
    <property type="match status" value="1"/>
</dbReference>
<dbReference type="InterPro" id="IPR025398">
    <property type="entry name" value="DUF4371"/>
</dbReference>
<dbReference type="InterPro" id="IPR055298">
    <property type="entry name" value="AtLOH3-like"/>
</dbReference>
<dbReference type="SUPFAM" id="SSF53098">
    <property type="entry name" value="Ribonuclease H-like"/>
    <property type="match status" value="1"/>
</dbReference>
<evidence type="ECO:0000313" key="2">
    <source>
        <dbReference type="EMBL" id="ONM55076.1"/>
    </source>
</evidence>
<dbReference type="PANTHER" id="PTHR11697:SF230">
    <property type="entry name" value="ZINC FINGER, MYM DOMAIN CONTAINING 1"/>
    <property type="match status" value="1"/>
</dbReference>
<dbReference type="EMBL" id="CM007650">
    <property type="protein sequence ID" value="ONM55076.1"/>
    <property type="molecule type" value="Genomic_DNA"/>
</dbReference>
<gene>
    <name evidence="2" type="ORF">ZEAMMB73_Zm00001d020539</name>
</gene>
<dbReference type="Pfam" id="PF14291">
    <property type="entry name" value="DUF4371"/>
    <property type="match status" value="1"/>
</dbReference>
<proteinExistence type="predicted"/>
<dbReference type="OMA" id="KRCHANG"/>
<dbReference type="STRING" id="4577.A0A1D6I4K9"/>
<dbReference type="InterPro" id="IPR012337">
    <property type="entry name" value="RNaseH-like_sf"/>
</dbReference>